<evidence type="ECO:0000313" key="2">
    <source>
        <dbReference type="EMBL" id="PLW48487.1"/>
    </source>
</evidence>
<feature type="region of interest" description="Disordered" evidence="1">
    <location>
        <begin position="82"/>
        <end position="106"/>
    </location>
</feature>
<organism evidence="2 3">
    <name type="scientific">Puccinia coronata f. sp. avenae</name>
    <dbReference type="NCBI Taxonomy" id="200324"/>
    <lineage>
        <taxon>Eukaryota</taxon>
        <taxon>Fungi</taxon>
        <taxon>Dikarya</taxon>
        <taxon>Basidiomycota</taxon>
        <taxon>Pucciniomycotina</taxon>
        <taxon>Pucciniomycetes</taxon>
        <taxon>Pucciniales</taxon>
        <taxon>Pucciniaceae</taxon>
        <taxon>Puccinia</taxon>
    </lineage>
</organism>
<proteinExistence type="predicted"/>
<gene>
    <name evidence="2" type="ORF">PCASD_04222</name>
</gene>
<dbReference type="Proteomes" id="UP000235392">
    <property type="component" value="Unassembled WGS sequence"/>
</dbReference>
<feature type="region of interest" description="Disordered" evidence="1">
    <location>
        <begin position="1"/>
        <end position="21"/>
    </location>
</feature>
<evidence type="ECO:0000256" key="1">
    <source>
        <dbReference type="SAM" id="MobiDB-lite"/>
    </source>
</evidence>
<protein>
    <submittedName>
        <fullName evidence="2">Uncharacterized protein</fullName>
    </submittedName>
</protein>
<feature type="compositionally biased region" description="Basic and acidic residues" evidence="1">
    <location>
        <begin position="89"/>
        <end position="106"/>
    </location>
</feature>
<reference evidence="2 3" key="1">
    <citation type="submission" date="2017-11" db="EMBL/GenBank/DDBJ databases">
        <title>De novo assembly and phasing of dikaryotic genomes from two isolates of Puccinia coronata f. sp. avenae, the causal agent of oat crown rust.</title>
        <authorList>
            <person name="Miller M.E."/>
            <person name="Zhang Y."/>
            <person name="Omidvar V."/>
            <person name="Sperschneider J."/>
            <person name="Schwessinger B."/>
            <person name="Raley C."/>
            <person name="Palmer J.M."/>
            <person name="Garnica D."/>
            <person name="Upadhyaya N."/>
            <person name="Rathjen J."/>
            <person name="Taylor J.M."/>
            <person name="Park R.F."/>
            <person name="Dodds P.N."/>
            <person name="Hirsch C.D."/>
            <person name="Kianian S.F."/>
            <person name="Figueroa M."/>
        </authorList>
    </citation>
    <scope>NUCLEOTIDE SEQUENCE [LARGE SCALE GENOMIC DNA]</scope>
    <source>
        <strain evidence="2">12SD80</strain>
    </source>
</reference>
<sequence>METVGPPFFKPVGPTSGWPGGGLSKALEVVDKSNPNPRLYIVVSSKLYFTYKHQPYHTKDGKLFNGHVGDVGKVKQWALLIPTGGEKPPTSKDEENHAGGTKMKAD</sequence>
<dbReference type="AlphaFoldDB" id="A0A2N5VER4"/>
<name>A0A2N5VER4_9BASI</name>
<comment type="caution">
    <text evidence="2">The sequence shown here is derived from an EMBL/GenBank/DDBJ whole genome shotgun (WGS) entry which is preliminary data.</text>
</comment>
<dbReference type="EMBL" id="PGCI01000023">
    <property type="protein sequence ID" value="PLW48487.1"/>
    <property type="molecule type" value="Genomic_DNA"/>
</dbReference>
<accession>A0A2N5VER4</accession>
<evidence type="ECO:0000313" key="3">
    <source>
        <dbReference type="Proteomes" id="UP000235392"/>
    </source>
</evidence>